<dbReference type="InterPro" id="IPR011055">
    <property type="entry name" value="Dup_hybrid_motif"/>
</dbReference>
<dbReference type="Pfam" id="PF01551">
    <property type="entry name" value="Peptidase_M23"/>
    <property type="match status" value="1"/>
</dbReference>
<evidence type="ECO:0000259" key="2">
    <source>
        <dbReference type="Pfam" id="PF01551"/>
    </source>
</evidence>
<dbReference type="InterPro" id="IPR028994">
    <property type="entry name" value="Integrin_alpha_N"/>
</dbReference>
<dbReference type="AlphaFoldDB" id="A0A0F0KMP1"/>
<dbReference type="CDD" id="cd12797">
    <property type="entry name" value="M23_peptidase"/>
    <property type="match status" value="1"/>
</dbReference>
<dbReference type="Pfam" id="PF13517">
    <property type="entry name" value="FG-GAP_3"/>
    <property type="match status" value="2"/>
</dbReference>
<dbReference type="InterPro" id="IPR013517">
    <property type="entry name" value="FG-GAP"/>
</dbReference>
<name>A0A0F0KMP1_9MICO</name>
<keyword evidence="1" id="KW-0732">Signal</keyword>
<dbReference type="GO" id="GO:0016787">
    <property type="term" value="F:hydrolase activity"/>
    <property type="evidence" value="ECO:0007669"/>
    <property type="project" value="UniProtKB-KW"/>
</dbReference>
<dbReference type="SUPFAM" id="SSF51261">
    <property type="entry name" value="Duplicated hybrid motif"/>
    <property type="match status" value="1"/>
</dbReference>
<dbReference type="PANTHER" id="PTHR44103">
    <property type="entry name" value="PROPROTEIN CONVERTASE P"/>
    <property type="match status" value="1"/>
</dbReference>
<evidence type="ECO:0000313" key="4">
    <source>
        <dbReference type="Proteomes" id="UP000033725"/>
    </source>
</evidence>
<proteinExistence type="predicted"/>
<dbReference type="Proteomes" id="UP000033725">
    <property type="component" value="Unassembled WGS sequence"/>
</dbReference>
<keyword evidence="3" id="KW-0378">Hydrolase</keyword>
<sequence length="459" mass="47019">MTTVGIVPLGPSIKRNFEMKGPSGTRVRRSAIVTVFVLAIGMVASSLAMSSSALAATDGQLVYPASGNIQSKVGDGCRGNYRAHEGIDISAAGGTPILAAYSGVIKSRTVNSGYGNYTDVEHPGGYVTRYAHMASPGTYAPGTRVERGQQIGVVGNTGNSPAYHLHFELRLNGAVYTAINNGFVCLSNVTRGGTIPLFVPGLRTETGPPIPPADYTGDNKSDLLVVAGNGDLRLRAGTGAGGFQTATTVAAGWAADRRHLTRTDLNGDGKGDVLGARADGALEFFAGNGAGGFAAPVIIGSGWYGLLHVTSGADYTGDGKHDVLGVSPGGTLVIHRGNGVGGFTEPSVTIGGGWQGFHFLIGGDFDNDGRGDIIAIGDTGALYFYRGVTNAFASPVNVGSGWQEFTAVTGGADYDGDGKADLLARTPSGQLFLYPGNGDGGFGGRKLVSADWADHLAIE</sequence>
<dbReference type="EC" id="3.4.24.-" evidence="3"/>
<dbReference type="InterPro" id="IPR016047">
    <property type="entry name" value="M23ase_b-sheet_dom"/>
</dbReference>
<dbReference type="SUPFAM" id="SSF69318">
    <property type="entry name" value="Integrin alpha N-terminal domain"/>
    <property type="match status" value="1"/>
</dbReference>
<gene>
    <name evidence="3" type="primary">mepM_7</name>
    <name evidence="3" type="ORF">RN51_02425</name>
</gene>
<accession>A0A0F0KMP1</accession>
<dbReference type="Gene3D" id="2.130.10.130">
    <property type="entry name" value="Integrin alpha, N-terminal"/>
    <property type="match status" value="1"/>
</dbReference>
<evidence type="ECO:0000313" key="3">
    <source>
        <dbReference type="EMBL" id="KJL21405.1"/>
    </source>
</evidence>
<protein>
    <submittedName>
        <fullName evidence="3">Murein DD-endopeptidase MepM</fullName>
        <ecNumber evidence="3">3.4.24.-</ecNumber>
    </submittedName>
</protein>
<dbReference type="Gene3D" id="2.70.70.10">
    <property type="entry name" value="Glucose Permease (Domain IIA)"/>
    <property type="match status" value="1"/>
</dbReference>
<dbReference type="PATRIC" id="fig|82380.10.peg.2433"/>
<feature type="domain" description="M23ase beta-sheet core" evidence="2">
    <location>
        <begin position="83"/>
        <end position="174"/>
    </location>
</feature>
<dbReference type="PANTHER" id="PTHR44103:SF1">
    <property type="entry name" value="PROPROTEIN CONVERTASE P"/>
    <property type="match status" value="1"/>
</dbReference>
<comment type="caution">
    <text evidence="3">The sequence shown here is derived from an EMBL/GenBank/DDBJ whole genome shotgun (WGS) entry which is preliminary data.</text>
</comment>
<reference evidence="3 4" key="1">
    <citation type="submission" date="2015-02" db="EMBL/GenBank/DDBJ databases">
        <title>Draft genome sequences of ten Microbacterium spp. with emphasis on heavy metal contaminated environments.</title>
        <authorList>
            <person name="Corretto E."/>
        </authorList>
    </citation>
    <scope>NUCLEOTIDE SEQUENCE [LARGE SCALE GENOMIC DNA]</scope>
    <source>
        <strain evidence="3 4">BEL163</strain>
    </source>
</reference>
<organism evidence="3 4">
    <name type="scientific">Microbacterium oxydans</name>
    <dbReference type="NCBI Taxonomy" id="82380"/>
    <lineage>
        <taxon>Bacteria</taxon>
        <taxon>Bacillati</taxon>
        <taxon>Actinomycetota</taxon>
        <taxon>Actinomycetes</taxon>
        <taxon>Micrococcales</taxon>
        <taxon>Microbacteriaceae</taxon>
        <taxon>Microbacterium</taxon>
    </lineage>
</organism>
<evidence type="ECO:0000256" key="1">
    <source>
        <dbReference type="ARBA" id="ARBA00022729"/>
    </source>
</evidence>
<dbReference type="EMBL" id="JYIV01000027">
    <property type="protein sequence ID" value="KJL21405.1"/>
    <property type="molecule type" value="Genomic_DNA"/>
</dbReference>